<accession>A0A7D9H325</accession>
<dbReference type="InterPro" id="IPR006426">
    <property type="entry name" value="Asn_synth_AEB"/>
</dbReference>
<dbReference type="CDD" id="cd01991">
    <property type="entry name" value="Asn_synthase_B_C"/>
    <property type="match status" value="1"/>
</dbReference>
<keyword evidence="4 9" id="KW-0547">Nucleotide-binding</keyword>
<feature type="binding site" evidence="9">
    <location>
        <begin position="380"/>
        <end position="381"/>
    </location>
    <ligand>
        <name>ATP</name>
        <dbReference type="ChEBI" id="CHEBI:30616"/>
    </ligand>
</feature>
<dbReference type="PANTHER" id="PTHR43284:SF1">
    <property type="entry name" value="ASPARAGINE SYNTHETASE"/>
    <property type="match status" value="1"/>
</dbReference>
<dbReference type="EC" id="6.3.5.4" evidence="3"/>
<dbReference type="Pfam" id="PF13537">
    <property type="entry name" value="GATase_7"/>
    <property type="match status" value="1"/>
</dbReference>
<reference evidence="12" key="1">
    <citation type="submission" date="2019-07" db="EMBL/GenBank/DDBJ databases">
        <authorList>
            <person name="Weber M."/>
            <person name="Kostadinov I."/>
            <person name="Kostadinov D I."/>
        </authorList>
    </citation>
    <scope>NUCLEOTIDE SEQUENCE</scope>
    <source>
        <strain evidence="12">Gfbio:sag-sample-b02:053724c1-46a9-4a36-b237-ea2bf867836b</strain>
    </source>
</reference>
<dbReference type="InterPro" id="IPR033738">
    <property type="entry name" value="AsnB_N"/>
</dbReference>
<dbReference type="Pfam" id="PF00733">
    <property type="entry name" value="Asn_synthase"/>
    <property type="match status" value="1"/>
</dbReference>
<feature type="binding site" evidence="9">
    <location>
        <position position="307"/>
    </location>
    <ligand>
        <name>ATP</name>
        <dbReference type="ChEBI" id="CHEBI:30616"/>
    </ligand>
</feature>
<evidence type="ECO:0000256" key="4">
    <source>
        <dbReference type="ARBA" id="ARBA00022741"/>
    </source>
</evidence>
<feature type="site" description="Important for beta-aspartyl-AMP intermediate formation" evidence="10">
    <location>
        <position position="382"/>
    </location>
</feature>
<evidence type="ECO:0000256" key="9">
    <source>
        <dbReference type="PIRSR" id="PIRSR001589-2"/>
    </source>
</evidence>
<dbReference type="EMBL" id="LR633966">
    <property type="protein sequence ID" value="VUX54847.1"/>
    <property type="molecule type" value="Genomic_DNA"/>
</dbReference>
<evidence type="ECO:0000256" key="1">
    <source>
        <dbReference type="ARBA" id="ARBA00005187"/>
    </source>
</evidence>
<dbReference type="Gene3D" id="3.40.50.620">
    <property type="entry name" value="HUPs"/>
    <property type="match status" value="2"/>
</dbReference>
<dbReference type="SUPFAM" id="SSF56235">
    <property type="entry name" value="N-terminal nucleophile aminohydrolases (Ntn hydrolases)"/>
    <property type="match status" value="1"/>
</dbReference>
<dbReference type="SUPFAM" id="SSF52402">
    <property type="entry name" value="Adenine nucleotide alpha hydrolases-like"/>
    <property type="match status" value="1"/>
</dbReference>
<dbReference type="InterPro" id="IPR051786">
    <property type="entry name" value="ASN_synthetase/amidase"/>
</dbReference>
<evidence type="ECO:0000256" key="2">
    <source>
        <dbReference type="ARBA" id="ARBA00005752"/>
    </source>
</evidence>
<dbReference type="PROSITE" id="PS51278">
    <property type="entry name" value="GATASE_TYPE_2"/>
    <property type="match status" value="1"/>
</dbReference>
<evidence type="ECO:0000256" key="6">
    <source>
        <dbReference type="ARBA" id="ARBA00022962"/>
    </source>
</evidence>
<evidence type="ECO:0000256" key="5">
    <source>
        <dbReference type="ARBA" id="ARBA00022840"/>
    </source>
</evidence>
<evidence type="ECO:0000259" key="11">
    <source>
        <dbReference type="PROSITE" id="PS51278"/>
    </source>
</evidence>
<dbReference type="PANTHER" id="PTHR43284">
    <property type="entry name" value="ASPARAGINE SYNTHETASE (GLUTAMINE-HYDROLYZING)"/>
    <property type="match status" value="1"/>
</dbReference>
<keyword evidence="8" id="KW-0028">Amino-acid biosynthesis</keyword>
<dbReference type="PIRSF" id="PIRSF001589">
    <property type="entry name" value="Asn_synthetase_glu-h"/>
    <property type="match status" value="1"/>
</dbReference>
<dbReference type="InterPro" id="IPR001962">
    <property type="entry name" value="Asn_synthase"/>
</dbReference>
<dbReference type="NCBIfam" id="TIGR01536">
    <property type="entry name" value="asn_synth_AEB"/>
    <property type="match status" value="1"/>
</dbReference>
<dbReference type="GO" id="GO:0006529">
    <property type="term" value="P:asparagine biosynthetic process"/>
    <property type="evidence" value="ECO:0007669"/>
    <property type="project" value="UniProtKB-KW"/>
</dbReference>
<name>A0A7D9H325_9GAMM</name>
<comment type="similarity">
    <text evidence="2">Belongs to the asparagine synthetase family.</text>
</comment>
<keyword evidence="8" id="KW-0061">Asparagine biosynthesis</keyword>
<evidence type="ECO:0000256" key="10">
    <source>
        <dbReference type="PIRSR" id="PIRSR001589-3"/>
    </source>
</evidence>
<dbReference type="CDD" id="cd00712">
    <property type="entry name" value="AsnB"/>
    <property type="match status" value="1"/>
</dbReference>
<dbReference type="Gene3D" id="3.60.20.10">
    <property type="entry name" value="Glutamine Phosphoribosylpyrophosphate, subunit 1, domain 1"/>
    <property type="match status" value="1"/>
</dbReference>
<proteinExistence type="inferred from homology"/>
<protein>
    <recommendedName>
        <fullName evidence="3">asparagine synthase (glutamine-hydrolyzing)</fullName>
        <ecNumber evidence="3">6.3.5.4</ecNumber>
    </recommendedName>
</protein>
<evidence type="ECO:0000313" key="12">
    <source>
        <dbReference type="EMBL" id="VUX54847.1"/>
    </source>
</evidence>
<feature type="domain" description="Glutamine amidotransferase type-2" evidence="11">
    <location>
        <begin position="2"/>
        <end position="220"/>
    </location>
</feature>
<organism evidence="12">
    <name type="scientific">uncultured Woeseiaceae bacterium</name>
    <dbReference type="NCBI Taxonomy" id="1983305"/>
    <lineage>
        <taxon>Bacteria</taxon>
        <taxon>Pseudomonadati</taxon>
        <taxon>Pseudomonadota</taxon>
        <taxon>Gammaproteobacteria</taxon>
        <taxon>Woeseiales</taxon>
        <taxon>Woeseiaceae</taxon>
        <taxon>environmental samples</taxon>
    </lineage>
</organism>
<gene>
    <name evidence="12" type="ORF">JTBB02_V1_10026</name>
</gene>
<dbReference type="AlphaFoldDB" id="A0A7D9H325"/>
<dbReference type="InterPro" id="IPR017932">
    <property type="entry name" value="GATase_2_dom"/>
</dbReference>
<dbReference type="GO" id="GO:0005829">
    <property type="term" value="C:cytosol"/>
    <property type="evidence" value="ECO:0007669"/>
    <property type="project" value="TreeGrafter"/>
</dbReference>
<keyword evidence="12" id="KW-0436">Ligase</keyword>
<sequence length="653" mass="72826">MCGLVGFWQPGKMSEPDAVTVATAMSAQIQHRGPDNFGVWCDAESGVTMAHRRLSILDLSPAGHQPMLSECGRYVLILNGEIYNHLVLREELDKDGSSPLWRGHSDTETLLAVCSARGIERTLKATVGMFALALWDRKDKILTLARDRAGEKPLYYGWSRGVFLFGSELKALKAHPAFDAKIDRGALALMLRHNCIPAPHSIYVGIQKLMPGHYLQITAKDRSEGCSPRSRPYWRFNDAVESGLTNRFHGSVTEAIDLLESQLMSSVGSQMVADVPLGAFLSGGIDSSTIVALMQAQSDRPVRTFTIGSNSADYNEASHAKEVARHLGTSHTELYVSPADALAVIPKLPTIYCEPFSDSSQIPTYLVSAMASDHVKVALSGDGGDELFGGYNRYLLAQSVWTRMQRFPKPARRVVAALLKSASAAGWDRVFAVAGKLLPESLQLRTPGEKAHKLAGVLLADDGASFYRNLVSHWQDPASIVLDAEEPPTLLSRRGDWPETDNFVEWMMAMDAQTYMSDDILTKVDRAAMANSLETRVPFLDHRVIESAWRFPLSMKIRNGEGKWLLRQILYRHVPKELINRPKMGFGNPLHDWLRGPLRDWAEDLLDANRIRRGGYFDPAPIRELWDFHLSGRSNEQYPLWDVLMFQAWLAEQ</sequence>
<feature type="active site" description="For GATase activity" evidence="8">
    <location>
        <position position="2"/>
    </location>
</feature>
<dbReference type="GO" id="GO:0004066">
    <property type="term" value="F:asparagine synthase (glutamine-hydrolyzing) activity"/>
    <property type="evidence" value="ECO:0007669"/>
    <property type="project" value="UniProtKB-EC"/>
</dbReference>
<feature type="binding site" evidence="9">
    <location>
        <position position="106"/>
    </location>
    <ligand>
        <name>L-glutamine</name>
        <dbReference type="ChEBI" id="CHEBI:58359"/>
    </ligand>
</feature>
<evidence type="ECO:0000256" key="7">
    <source>
        <dbReference type="ARBA" id="ARBA00048741"/>
    </source>
</evidence>
<comment type="pathway">
    <text evidence="1">Amino-acid biosynthesis; L-asparagine biosynthesis; L-asparagine from L-aspartate (L-Gln route): step 1/1.</text>
</comment>
<dbReference type="GO" id="GO:0005524">
    <property type="term" value="F:ATP binding"/>
    <property type="evidence" value="ECO:0007669"/>
    <property type="project" value="UniProtKB-KW"/>
</dbReference>
<comment type="catalytic activity">
    <reaction evidence="7">
        <text>L-aspartate + L-glutamine + ATP + H2O = L-asparagine + L-glutamate + AMP + diphosphate + H(+)</text>
        <dbReference type="Rhea" id="RHEA:12228"/>
        <dbReference type="ChEBI" id="CHEBI:15377"/>
        <dbReference type="ChEBI" id="CHEBI:15378"/>
        <dbReference type="ChEBI" id="CHEBI:29985"/>
        <dbReference type="ChEBI" id="CHEBI:29991"/>
        <dbReference type="ChEBI" id="CHEBI:30616"/>
        <dbReference type="ChEBI" id="CHEBI:33019"/>
        <dbReference type="ChEBI" id="CHEBI:58048"/>
        <dbReference type="ChEBI" id="CHEBI:58359"/>
        <dbReference type="ChEBI" id="CHEBI:456215"/>
        <dbReference type="EC" id="6.3.5.4"/>
    </reaction>
</comment>
<keyword evidence="6 8" id="KW-0315">Glutamine amidotransferase</keyword>
<dbReference type="InterPro" id="IPR014729">
    <property type="entry name" value="Rossmann-like_a/b/a_fold"/>
</dbReference>
<evidence type="ECO:0000256" key="8">
    <source>
        <dbReference type="PIRSR" id="PIRSR001589-1"/>
    </source>
</evidence>
<dbReference type="InterPro" id="IPR029055">
    <property type="entry name" value="Ntn_hydrolases_N"/>
</dbReference>
<keyword evidence="5 9" id="KW-0067">ATP-binding</keyword>
<evidence type="ECO:0000256" key="3">
    <source>
        <dbReference type="ARBA" id="ARBA00012737"/>
    </source>
</evidence>